<dbReference type="SUPFAM" id="SSF51419">
    <property type="entry name" value="PLP-binding barrel"/>
    <property type="match status" value="1"/>
</dbReference>
<feature type="binding site" evidence="5">
    <location>
        <position position="338"/>
    </location>
    <ligand>
        <name>substrate</name>
    </ligand>
</feature>
<keyword evidence="5 7" id="KW-0457">Lysine biosynthesis</keyword>
<reference evidence="10" key="1">
    <citation type="journal article" date="2019" name="Int. J. Syst. Evol. Microbiol.">
        <title>The Global Catalogue of Microorganisms (GCM) 10K type strain sequencing project: providing services to taxonomists for standard genome sequencing and annotation.</title>
        <authorList>
            <consortium name="The Broad Institute Genomics Platform"/>
            <consortium name="The Broad Institute Genome Sequencing Center for Infectious Disease"/>
            <person name="Wu L."/>
            <person name="Ma J."/>
        </authorList>
    </citation>
    <scope>NUCLEOTIDE SEQUENCE [LARGE SCALE GENOMIC DNA]</scope>
    <source>
        <strain evidence="10">KCTC 52094</strain>
    </source>
</reference>
<accession>A0ABV7FUY1</accession>
<comment type="pathway">
    <text evidence="5 7">Amino-acid biosynthesis; L-lysine biosynthesis via DAP pathway; L-lysine from DL-2,6-diaminopimelate: step 1/1.</text>
</comment>
<organism evidence="9 10">
    <name type="scientific">Teichococcus globiformis</name>
    <dbReference type="NCBI Taxonomy" id="2307229"/>
    <lineage>
        <taxon>Bacteria</taxon>
        <taxon>Pseudomonadati</taxon>
        <taxon>Pseudomonadota</taxon>
        <taxon>Alphaproteobacteria</taxon>
        <taxon>Acetobacterales</taxon>
        <taxon>Roseomonadaceae</taxon>
        <taxon>Roseomonas</taxon>
    </lineage>
</organism>
<feature type="modified residue" description="N6-(pyridoxal phosphate)lysine" evidence="5">
    <location>
        <position position="85"/>
    </location>
</feature>
<evidence type="ECO:0000313" key="9">
    <source>
        <dbReference type="EMBL" id="MFC3124005.1"/>
    </source>
</evidence>
<feature type="binding site" evidence="5">
    <location>
        <position position="399"/>
    </location>
    <ligand>
        <name>substrate</name>
    </ligand>
</feature>
<dbReference type="InterPro" id="IPR009006">
    <property type="entry name" value="Ala_racemase/Decarboxylase_C"/>
</dbReference>
<dbReference type="InterPro" id="IPR002986">
    <property type="entry name" value="DAP_deCOOHase_LysA"/>
</dbReference>
<dbReference type="PRINTS" id="PR01179">
    <property type="entry name" value="ODADCRBXLASE"/>
</dbReference>
<evidence type="ECO:0000256" key="7">
    <source>
        <dbReference type="RuleBase" id="RU003738"/>
    </source>
</evidence>
<dbReference type="SUPFAM" id="SSF50621">
    <property type="entry name" value="Alanine racemase C-terminal domain-like"/>
    <property type="match status" value="1"/>
</dbReference>
<dbReference type="EC" id="4.1.1.20" evidence="5 6"/>
<comment type="cofactor">
    <cofactor evidence="1 5 7">
        <name>pyridoxal 5'-phosphate</name>
        <dbReference type="ChEBI" id="CHEBI:597326"/>
    </cofactor>
</comment>
<evidence type="ECO:0000256" key="5">
    <source>
        <dbReference type="HAMAP-Rule" id="MF_02120"/>
    </source>
</evidence>
<dbReference type="InterPro" id="IPR022653">
    <property type="entry name" value="De-COase2_pyr-phos_BS"/>
</dbReference>
<feature type="binding site" evidence="5">
    <location>
        <position position="302"/>
    </location>
    <ligand>
        <name>substrate</name>
    </ligand>
</feature>
<dbReference type="RefSeq" id="WP_379593657.1">
    <property type="nucleotide sequence ID" value="NZ_JBHRTN010000004.1"/>
</dbReference>
<keyword evidence="3 5" id="KW-0663">Pyridoxal phosphate</keyword>
<dbReference type="InterPro" id="IPR000183">
    <property type="entry name" value="Orn/DAP/Arg_de-COase"/>
</dbReference>
<dbReference type="EMBL" id="JBHRTN010000004">
    <property type="protein sequence ID" value="MFC3124005.1"/>
    <property type="molecule type" value="Genomic_DNA"/>
</dbReference>
<evidence type="ECO:0000256" key="1">
    <source>
        <dbReference type="ARBA" id="ARBA00001933"/>
    </source>
</evidence>
<evidence type="ECO:0000256" key="3">
    <source>
        <dbReference type="ARBA" id="ARBA00022898"/>
    </source>
</evidence>
<comment type="function">
    <text evidence="5">Specifically catalyzes the decarboxylation of meso-diaminopimelate (meso-DAP) to L-lysine.</text>
</comment>
<dbReference type="HAMAP" id="MF_02120">
    <property type="entry name" value="LysA"/>
    <property type="match status" value="1"/>
</dbReference>
<dbReference type="InterPro" id="IPR022657">
    <property type="entry name" value="De-COase2_CS"/>
</dbReference>
<dbReference type="Proteomes" id="UP001595593">
    <property type="component" value="Unassembled WGS sequence"/>
</dbReference>
<feature type="binding site" evidence="5">
    <location>
        <position position="399"/>
    </location>
    <ligand>
        <name>pyridoxal 5'-phosphate</name>
        <dbReference type="ChEBI" id="CHEBI:597326"/>
    </ligand>
</feature>
<evidence type="ECO:0000256" key="6">
    <source>
        <dbReference type="NCBIfam" id="TIGR01048"/>
    </source>
</evidence>
<evidence type="ECO:0000256" key="4">
    <source>
        <dbReference type="ARBA" id="ARBA00023239"/>
    </source>
</evidence>
<dbReference type="PROSITE" id="PS00879">
    <property type="entry name" value="ODR_DC_2_2"/>
    <property type="match status" value="1"/>
</dbReference>
<dbReference type="PANTHER" id="PTHR43727:SF2">
    <property type="entry name" value="GROUP IV DECARBOXYLASE"/>
    <property type="match status" value="1"/>
</dbReference>
<feature type="binding site" evidence="5">
    <location>
        <position position="342"/>
    </location>
    <ligand>
        <name>substrate</name>
    </ligand>
</feature>
<feature type="binding site" evidence="5">
    <location>
        <position position="265"/>
    </location>
    <ligand>
        <name>pyridoxal 5'-phosphate</name>
        <dbReference type="ChEBI" id="CHEBI:597326"/>
    </ligand>
</feature>
<feature type="binding site" evidence="5">
    <location>
        <begin position="299"/>
        <end position="302"/>
    </location>
    <ligand>
        <name>pyridoxal 5'-phosphate</name>
        <dbReference type="ChEBI" id="CHEBI:597326"/>
    </ligand>
</feature>
<protein>
    <recommendedName>
        <fullName evidence="5 6">Diaminopimelate decarboxylase</fullName>
        <shortName evidence="5">DAP decarboxylase</shortName>
        <shortName evidence="5">DAPDC</shortName>
        <ecNumber evidence="5 6">4.1.1.20</ecNumber>
    </recommendedName>
</protein>
<feature type="binding site" evidence="5">
    <location>
        <position position="371"/>
    </location>
    <ligand>
        <name>substrate</name>
    </ligand>
</feature>
<gene>
    <name evidence="5 9" type="primary">lysA</name>
    <name evidence="9" type="ORF">ACFOD4_02935</name>
</gene>
<keyword evidence="10" id="KW-1185">Reference proteome</keyword>
<evidence type="ECO:0000259" key="8">
    <source>
        <dbReference type="Pfam" id="PF02784"/>
    </source>
</evidence>
<comment type="similarity">
    <text evidence="5">Belongs to the Orn/Lys/Arg decarboxylase class-II family. LysA subfamily.</text>
</comment>
<dbReference type="NCBIfam" id="TIGR01048">
    <property type="entry name" value="lysA"/>
    <property type="match status" value="1"/>
</dbReference>
<comment type="catalytic activity">
    <reaction evidence="5 7">
        <text>meso-2,6-diaminopimelate + H(+) = L-lysine + CO2</text>
        <dbReference type="Rhea" id="RHEA:15101"/>
        <dbReference type="ChEBI" id="CHEBI:15378"/>
        <dbReference type="ChEBI" id="CHEBI:16526"/>
        <dbReference type="ChEBI" id="CHEBI:32551"/>
        <dbReference type="ChEBI" id="CHEBI:57791"/>
        <dbReference type="EC" id="4.1.1.20"/>
    </reaction>
</comment>
<keyword evidence="5" id="KW-0028">Amino-acid biosynthesis</keyword>
<dbReference type="PRINTS" id="PR01181">
    <property type="entry name" value="DAPDCRBXLASE"/>
</dbReference>
<keyword evidence="4 5" id="KW-0456">Lyase</keyword>
<evidence type="ECO:0000313" key="10">
    <source>
        <dbReference type="Proteomes" id="UP001595593"/>
    </source>
</evidence>
<comment type="subunit">
    <text evidence="5">Homodimer.</text>
</comment>
<dbReference type="GO" id="GO:0008836">
    <property type="term" value="F:diaminopimelate decarboxylase activity"/>
    <property type="evidence" value="ECO:0007669"/>
    <property type="project" value="UniProtKB-EC"/>
</dbReference>
<dbReference type="InterPro" id="IPR029066">
    <property type="entry name" value="PLP-binding_barrel"/>
</dbReference>
<dbReference type="Gene3D" id="3.20.20.10">
    <property type="entry name" value="Alanine racemase"/>
    <property type="match status" value="1"/>
</dbReference>
<comment type="caution">
    <text evidence="9">The sequence shown here is derived from an EMBL/GenBank/DDBJ whole genome shotgun (WGS) entry which is preliminary data.</text>
</comment>
<name>A0ABV7FUY1_9PROT</name>
<dbReference type="PROSITE" id="PS00878">
    <property type="entry name" value="ODR_DC_2_1"/>
    <property type="match status" value="1"/>
</dbReference>
<dbReference type="CDD" id="cd06828">
    <property type="entry name" value="PLPDE_III_DapDC"/>
    <property type="match status" value="1"/>
</dbReference>
<evidence type="ECO:0000256" key="2">
    <source>
        <dbReference type="ARBA" id="ARBA00022793"/>
    </source>
</evidence>
<dbReference type="Pfam" id="PF02784">
    <property type="entry name" value="Orn_Arg_deC_N"/>
    <property type="match status" value="1"/>
</dbReference>
<feature type="domain" description="Orn/DAP/Arg decarboxylase 2 N-terminal" evidence="8">
    <location>
        <begin position="59"/>
        <end position="305"/>
    </location>
</feature>
<dbReference type="Gene3D" id="2.40.37.10">
    <property type="entry name" value="Lyase, Ornithine Decarboxylase, Chain A, domain 1"/>
    <property type="match status" value="1"/>
</dbReference>
<proteinExistence type="inferred from homology"/>
<sequence>MADPIPTAPDGADPSFADLIAARPSLKMDALDGLLLEEVPLHRIARECGTPTWVYSAGTLRRRYRALRTALDDAGLAATIHYATKANDAQAVLRVLATEGAGADIVSAGELRATMAAGIPAGATVFSGVGKQAEEIVFALGQGIFQFNAESAEEIEMISAIASGMGVEAPVSLRVNPDVDAGTHAKITTGRAENKFGIAFEDAAALYARMASLPGIRPIGIATHIGSQITGGVAAYREAYARLAELVRGLQAQGLPVRRIDCGGGLGIPYRDEIPAPPEALAGAIKATLGDLGLPLMLEPGRWIAGPAGVLLASVILQKQAVNRRFVVLDAAMNDLIRPAMYEAWHGVLPLSPVAAKAETSPADVVGPVCESGDTFARDRALPMLDPGDLVAFLDAGAYGAVMSSTYNARPLAAEVLVDGSRHAVIRPRQTPEELLAHQRIPDWLDAVPAAPEPAAS</sequence>
<dbReference type="InterPro" id="IPR022644">
    <property type="entry name" value="De-COase2_N"/>
</dbReference>
<keyword evidence="2 5" id="KW-0210">Decarboxylase</keyword>
<dbReference type="PANTHER" id="PTHR43727">
    <property type="entry name" value="DIAMINOPIMELATE DECARBOXYLASE"/>
    <property type="match status" value="1"/>
</dbReference>